<accession>A0A9P0F9X6</accession>
<evidence type="ECO:0000259" key="2">
    <source>
        <dbReference type="PROSITE" id="PS50030"/>
    </source>
</evidence>
<proteinExistence type="predicted"/>
<feature type="domain" description="UBA" evidence="2">
    <location>
        <begin position="161"/>
        <end position="201"/>
    </location>
</feature>
<dbReference type="AlphaFoldDB" id="A0A9P0F9X6"/>
<dbReference type="CDD" id="cd14318">
    <property type="entry name" value="UBA_Cbl_like"/>
    <property type="match status" value="1"/>
</dbReference>
<keyword evidence="4" id="KW-1185">Reference proteome</keyword>
<feature type="region of interest" description="Disordered" evidence="1">
    <location>
        <begin position="1"/>
        <end position="28"/>
    </location>
</feature>
<feature type="compositionally biased region" description="Pro residues" evidence="1">
    <location>
        <begin position="1"/>
        <end position="10"/>
    </location>
</feature>
<sequence>MTPPPLPPRKSSPTQEHVPTTSQNGLSEAQSVTNLTSYHIVEVPHISKSNSMLEMHTVSLPDTIEVSSSETICGVVIPNCENIIEPSQTEQQSCPSPKKIPQYIPIKSITSPNIQQSLAISPIQQYIGNNSSYANVELEVPPKVKKRLNPLERDAAVSYENLNIDYIKKLVGEGYPRDAVIKALGITRNNIDMACDILHEFGTKG</sequence>
<gene>
    <name evidence="3" type="ORF">MELIAE_LOCUS1072</name>
</gene>
<dbReference type="OrthoDB" id="7237699at2759"/>
<organism evidence="3 4">
    <name type="scientific">Brassicogethes aeneus</name>
    <name type="common">Rape pollen beetle</name>
    <name type="synonym">Meligethes aeneus</name>
    <dbReference type="NCBI Taxonomy" id="1431903"/>
    <lineage>
        <taxon>Eukaryota</taxon>
        <taxon>Metazoa</taxon>
        <taxon>Ecdysozoa</taxon>
        <taxon>Arthropoda</taxon>
        <taxon>Hexapoda</taxon>
        <taxon>Insecta</taxon>
        <taxon>Pterygota</taxon>
        <taxon>Neoptera</taxon>
        <taxon>Endopterygota</taxon>
        <taxon>Coleoptera</taxon>
        <taxon>Polyphaga</taxon>
        <taxon>Cucujiformia</taxon>
        <taxon>Nitidulidae</taxon>
        <taxon>Meligethinae</taxon>
        <taxon>Brassicogethes</taxon>
    </lineage>
</organism>
<reference evidence="3" key="1">
    <citation type="submission" date="2021-12" db="EMBL/GenBank/DDBJ databases">
        <authorList>
            <person name="King R."/>
        </authorList>
    </citation>
    <scope>NUCLEOTIDE SEQUENCE</scope>
</reference>
<dbReference type="PROSITE" id="PS50030">
    <property type="entry name" value="UBA"/>
    <property type="match status" value="1"/>
</dbReference>
<dbReference type="Gene3D" id="1.10.8.10">
    <property type="entry name" value="DNA helicase RuvA subunit, C-terminal domain"/>
    <property type="match status" value="1"/>
</dbReference>
<evidence type="ECO:0000313" key="3">
    <source>
        <dbReference type="EMBL" id="CAH0547016.1"/>
    </source>
</evidence>
<dbReference type="SUPFAM" id="SSF46934">
    <property type="entry name" value="UBA-like"/>
    <property type="match status" value="1"/>
</dbReference>
<name>A0A9P0F9X6_BRAAE</name>
<dbReference type="EMBL" id="OV121132">
    <property type="protein sequence ID" value="CAH0547016.1"/>
    <property type="molecule type" value="Genomic_DNA"/>
</dbReference>
<protein>
    <recommendedName>
        <fullName evidence="2">UBA domain-containing protein</fullName>
    </recommendedName>
</protein>
<evidence type="ECO:0000256" key="1">
    <source>
        <dbReference type="SAM" id="MobiDB-lite"/>
    </source>
</evidence>
<dbReference type="InterPro" id="IPR009060">
    <property type="entry name" value="UBA-like_sf"/>
</dbReference>
<feature type="compositionally biased region" description="Polar residues" evidence="1">
    <location>
        <begin position="11"/>
        <end position="28"/>
    </location>
</feature>
<dbReference type="SMART" id="SM00165">
    <property type="entry name" value="UBA"/>
    <property type="match status" value="1"/>
</dbReference>
<dbReference type="InterPro" id="IPR015940">
    <property type="entry name" value="UBA"/>
</dbReference>
<evidence type="ECO:0000313" key="4">
    <source>
        <dbReference type="Proteomes" id="UP001154078"/>
    </source>
</evidence>
<dbReference type="Proteomes" id="UP001154078">
    <property type="component" value="Chromosome 1"/>
</dbReference>